<dbReference type="InterPro" id="IPR051262">
    <property type="entry name" value="SMP-30/CGR1_Lactonase"/>
</dbReference>
<dbReference type="SUPFAM" id="SSF63829">
    <property type="entry name" value="Calcium-dependent phosphotriesterase"/>
    <property type="match status" value="1"/>
</dbReference>
<name>A0ABP7KRW6_9MICO</name>
<proteinExistence type="inferred from homology"/>
<comment type="similarity">
    <text evidence="1">Belongs to the SMP-30/CGR1 family.</text>
</comment>
<evidence type="ECO:0000256" key="2">
    <source>
        <dbReference type="ARBA" id="ARBA00022801"/>
    </source>
</evidence>
<dbReference type="PANTHER" id="PTHR47572:SF4">
    <property type="entry name" value="LACTONASE DRP35"/>
    <property type="match status" value="1"/>
</dbReference>
<dbReference type="Pfam" id="PF08450">
    <property type="entry name" value="SGL"/>
    <property type="match status" value="1"/>
</dbReference>
<evidence type="ECO:0000313" key="5">
    <source>
        <dbReference type="Proteomes" id="UP001501803"/>
    </source>
</evidence>
<evidence type="ECO:0000259" key="3">
    <source>
        <dbReference type="Pfam" id="PF08450"/>
    </source>
</evidence>
<protein>
    <submittedName>
        <fullName evidence="4">SMP-30/gluconolactonase/LRE family protein</fullName>
    </submittedName>
</protein>
<organism evidence="4 5">
    <name type="scientific">Leifsonia kafniensis</name>
    <dbReference type="NCBI Taxonomy" id="475957"/>
    <lineage>
        <taxon>Bacteria</taxon>
        <taxon>Bacillati</taxon>
        <taxon>Actinomycetota</taxon>
        <taxon>Actinomycetes</taxon>
        <taxon>Micrococcales</taxon>
        <taxon>Microbacteriaceae</taxon>
        <taxon>Leifsonia</taxon>
    </lineage>
</organism>
<comment type="caution">
    <text evidence="4">The sequence shown here is derived from an EMBL/GenBank/DDBJ whole genome shotgun (WGS) entry which is preliminary data.</text>
</comment>
<accession>A0ABP7KRW6</accession>
<reference evidence="5" key="1">
    <citation type="journal article" date="2019" name="Int. J. Syst. Evol. Microbiol.">
        <title>The Global Catalogue of Microorganisms (GCM) 10K type strain sequencing project: providing services to taxonomists for standard genome sequencing and annotation.</title>
        <authorList>
            <consortium name="The Broad Institute Genomics Platform"/>
            <consortium name="The Broad Institute Genome Sequencing Center for Infectious Disease"/>
            <person name="Wu L."/>
            <person name="Ma J."/>
        </authorList>
    </citation>
    <scope>NUCLEOTIDE SEQUENCE [LARGE SCALE GENOMIC DNA]</scope>
    <source>
        <strain evidence="5">JCM 17021</strain>
    </source>
</reference>
<dbReference type="PANTHER" id="PTHR47572">
    <property type="entry name" value="LIPOPROTEIN-RELATED"/>
    <property type="match status" value="1"/>
</dbReference>
<evidence type="ECO:0000256" key="1">
    <source>
        <dbReference type="ARBA" id="ARBA00008853"/>
    </source>
</evidence>
<gene>
    <name evidence="4" type="ORF">GCM10022381_30720</name>
</gene>
<dbReference type="Proteomes" id="UP001501803">
    <property type="component" value="Unassembled WGS sequence"/>
</dbReference>
<dbReference type="RefSeq" id="WP_345068296.1">
    <property type="nucleotide sequence ID" value="NZ_BAABCN010000010.1"/>
</dbReference>
<feature type="domain" description="SMP-30/Gluconolactonase/LRE-like region" evidence="3">
    <location>
        <begin position="40"/>
        <end position="259"/>
    </location>
</feature>
<dbReference type="Gene3D" id="2.120.10.30">
    <property type="entry name" value="TolB, C-terminal domain"/>
    <property type="match status" value="1"/>
</dbReference>
<keyword evidence="2" id="KW-0378">Hydrolase</keyword>
<dbReference type="InterPro" id="IPR013658">
    <property type="entry name" value="SGL"/>
</dbReference>
<keyword evidence="5" id="KW-1185">Reference proteome</keyword>
<dbReference type="InterPro" id="IPR011042">
    <property type="entry name" value="6-blade_b-propeller_TolB-like"/>
</dbReference>
<evidence type="ECO:0000313" key="4">
    <source>
        <dbReference type="EMBL" id="GAA3886455.1"/>
    </source>
</evidence>
<dbReference type="EMBL" id="BAABCN010000010">
    <property type="protein sequence ID" value="GAA3886455.1"/>
    <property type="molecule type" value="Genomic_DNA"/>
</dbReference>
<sequence length="315" mass="33501">MPTSTEAPGRHGRTIRHIVATAVHERLVGTDTPGGITPIPEGPAFDRDGKVFFISAFPDADGYKVFRWDPQTNAIERIIADDSIALASLVLHRDGRIFLADFRGGSHGGGRIAVANADGSNLRTFIGEFEGTAIIPDDLIFAADGTMYYNDFQGTALNPTGRVIRVDPDGSQSLLIGGVAMPNGIGLSVKQDRLWISEHVTNRLLGIQLDGRAVPDTRVYGYFTGGLLDSITIDSADNVYQAVYDGARVEVLDGEANPLAVITPGENPLRDYPRTTHVAIQPGGTLGVLLAGGPTGIGLFTFEALAPGLIPFSHQ</sequence>